<evidence type="ECO:0000313" key="8">
    <source>
        <dbReference type="Proteomes" id="UP000294927"/>
    </source>
</evidence>
<proteinExistence type="predicted"/>
<dbReference type="GO" id="GO:0016020">
    <property type="term" value="C:membrane"/>
    <property type="evidence" value="ECO:0007669"/>
    <property type="project" value="UniProtKB-SubCell"/>
</dbReference>
<dbReference type="InterPro" id="IPR045063">
    <property type="entry name" value="Dynamin_N"/>
</dbReference>
<dbReference type="RefSeq" id="WP_133900616.1">
    <property type="nucleotide sequence ID" value="NZ_SOCP01000001.1"/>
</dbReference>
<protein>
    <submittedName>
        <fullName evidence="7">Dynamin family protein</fullName>
    </submittedName>
</protein>
<sequence>MTLVDRTRLVLERGIEVYRGTPHGARLAALRDRLDQPLRVAVAGRVKAGKSTLLNALVGERLAPTDAGECTRIVTWYQDGHSYQVRAQVGREQRQLRFSREDGQLDIDLGGLNASEVDELVVTWPAQALRAVTLVDTPGIGSLTESAARRTWDLLVPDEEETPADAVVYLMRHLHSGDVEFLRAFHDAEVSRPSPVNAIGVLSRADEIAVGRLDSMASARRVAARLGDDPNVRRLVQSVVPVAGLLAETAVTLTEEEVGQLRRIADLPPREAEELLLSADRFVRTRQELGLTEPEREKLLARFGVFGVRLASTMLRRKVAGTATELAGELAERSGLNQLQDLLSSLFFERRDVLKSRSALLAVSDLVRTFARPGSEALAGEVEAVVSSAHPFNELRVLSGLRAGWVSGKAEVVAELERVIGGSGGATHQRLRLPPDAGTRELTSAATDALSRWQRRAENPMTSYELTVAARVAVRSCEGMLADLLSEHSHVRTRN</sequence>
<dbReference type="GO" id="GO:0003924">
    <property type="term" value="F:GTPase activity"/>
    <property type="evidence" value="ECO:0007669"/>
    <property type="project" value="InterPro"/>
</dbReference>
<dbReference type="SUPFAM" id="SSF52540">
    <property type="entry name" value="P-loop containing nucleoside triphosphate hydrolases"/>
    <property type="match status" value="1"/>
</dbReference>
<feature type="domain" description="Dynamin N-terminal" evidence="6">
    <location>
        <begin position="40"/>
        <end position="172"/>
    </location>
</feature>
<keyword evidence="3" id="KW-0378">Hydrolase</keyword>
<dbReference type="GO" id="GO:0005525">
    <property type="term" value="F:GTP binding"/>
    <property type="evidence" value="ECO:0007669"/>
    <property type="project" value="UniProtKB-KW"/>
</dbReference>
<accession>A0A4R7W6J7</accession>
<dbReference type="Pfam" id="PF00350">
    <property type="entry name" value="Dynamin_N"/>
    <property type="match status" value="1"/>
</dbReference>
<gene>
    <name evidence="7" type="ORF">CLV71_101178</name>
</gene>
<dbReference type="Proteomes" id="UP000294927">
    <property type="component" value="Unassembled WGS sequence"/>
</dbReference>
<evidence type="ECO:0000256" key="2">
    <source>
        <dbReference type="ARBA" id="ARBA00022741"/>
    </source>
</evidence>
<dbReference type="InterPro" id="IPR027417">
    <property type="entry name" value="P-loop_NTPase"/>
</dbReference>
<evidence type="ECO:0000256" key="1">
    <source>
        <dbReference type="ARBA" id="ARBA00004370"/>
    </source>
</evidence>
<evidence type="ECO:0000313" key="7">
    <source>
        <dbReference type="EMBL" id="TDV57307.1"/>
    </source>
</evidence>
<evidence type="ECO:0000256" key="3">
    <source>
        <dbReference type="ARBA" id="ARBA00022801"/>
    </source>
</evidence>
<dbReference type="AlphaFoldDB" id="A0A4R7W6J7"/>
<organism evidence="7 8">
    <name type="scientific">Actinophytocola oryzae</name>
    <dbReference type="NCBI Taxonomy" id="502181"/>
    <lineage>
        <taxon>Bacteria</taxon>
        <taxon>Bacillati</taxon>
        <taxon>Actinomycetota</taxon>
        <taxon>Actinomycetes</taxon>
        <taxon>Pseudonocardiales</taxon>
        <taxon>Pseudonocardiaceae</taxon>
    </lineage>
</organism>
<comment type="caution">
    <text evidence="7">The sequence shown here is derived from an EMBL/GenBank/DDBJ whole genome shotgun (WGS) entry which is preliminary data.</text>
</comment>
<dbReference type="PANTHER" id="PTHR10465:SF0">
    <property type="entry name" value="SARCALUMENIN"/>
    <property type="match status" value="1"/>
</dbReference>
<keyword evidence="4" id="KW-0342">GTP-binding</keyword>
<keyword evidence="8" id="KW-1185">Reference proteome</keyword>
<evidence type="ECO:0000259" key="6">
    <source>
        <dbReference type="Pfam" id="PF00350"/>
    </source>
</evidence>
<reference evidence="7 8" key="1">
    <citation type="submission" date="2019-03" db="EMBL/GenBank/DDBJ databases">
        <title>Genomic Encyclopedia of Archaeal and Bacterial Type Strains, Phase II (KMG-II): from individual species to whole genera.</title>
        <authorList>
            <person name="Goeker M."/>
        </authorList>
    </citation>
    <scope>NUCLEOTIDE SEQUENCE [LARGE SCALE GENOMIC DNA]</scope>
    <source>
        <strain evidence="7 8">DSM 45499</strain>
    </source>
</reference>
<keyword evidence="5" id="KW-0472">Membrane</keyword>
<dbReference type="InterPro" id="IPR027094">
    <property type="entry name" value="Mitofusin_fam"/>
</dbReference>
<keyword evidence="2" id="KW-0547">Nucleotide-binding</keyword>
<name>A0A4R7W6J7_9PSEU</name>
<dbReference type="Gene3D" id="3.40.50.300">
    <property type="entry name" value="P-loop containing nucleotide triphosphate hydrolases"/>
    <property type="match status" value="1"/>
</dbReference>
<dbReference type="PANTHER" id="PTHR10465">
    <property type="entry name" value="TRANSMEMBRANE GTPASE FZO1"/>
    <property type="match status" value="1"/>
</dbReference>
<comment type="subcellular location">
    <subcellularLocation>
        <location evidence="1">Membrane</location>
    </subcellularLocation>
</comment>
<evidence type="ECO:0000256" key="5">
    <source>
        <dbReference type="ARBA" id="ARBA00023136"/>
    </source>
</evidence>
<evidence type="ECO:0000256" key="4">
    <source>
        <dbReference type="ARBA" id="ARBA00023134"/>
    </source>
</evidence>
<dbReference type="EMBL" id="SOCP01000001">
    <property type="protein sequence ID" value="TDV57307.1"/>
    <property type="molecule type" value="Genomic_DNA"/>
</dbReference>
<dbReference type="OrthoDB" id="4379468at2"/>